<feature type="transmembrane region" description="Helical" evidence="9">
    <location>
        <begin position="101"/>
        <end position="124"/>
    </location>
</feature>
<keyword evidence="3" id="KW-1003">Cell membrane</keyword>
<feature type="transmembrane region" description="Helical" evidence="9">
    <location>
        <begin position="70"/>
        <end position="89"/>
    </location>
</feature>
<evidence type="ECO:0000256" key="1">
    <source>
        <dbReference type="ARBA" id="ARBA00004429"/>
    </source>
</evidence>
<dbReference type="Pfam" id="PF03222">
    <property type="entry name" value="Trp_Tyr_perm"/>
    <property type="match status" value="1"/>
</dbReference>
<evidence type="ECO:0000256" key="8">
    <source>
        <dbReference type="ARBA" id="ARBA00023136"/>
    </source>
</evidence>
<dbReference type="Proteomes" id="UP000307968">
    <property type="component" value="Chromosome"/>
</dbReference>
<keyword evidence="7 9" id="KW-1133">Transmembrane helix</keyword>
<evidence type="ECO:0000313" key="10">
    <source>
        <dbReference type="EMBL" id="VTP65120.1"/>
    </source>
</evidence>
<feature type="transmembrane region" description="Helical" evidence="9">
    <location>
        <begin position="289"/>
        <end position="313"/>
    </location>
</feature>
<protein>
    <submittedName>
        <fullName evidence="10">Tyrosine permease</fullName>
    </submittedName>
</protein>
<dbReference type="GO" id="GO:0003333">
    <property type="term" value="P:amino acid transmembrane transport"/>
    <property type="evidence" value="ECO:0007669"/>
    <property type="project" value="InterPro"/>
</dbReference>
<dbReference type="GO" id="GO:0005886">
    <property type="term" value="C:plasma membrane"/>
    <property type="evidence" value="ECO:0007669"/>
    <property type="project" value="UniProtKB-SubCell"/>
</dbReference>
<feature type="transmembrane region" description="Helical" evidence="9">
    <location>
        <begin position="197"/>
        <end position="218"/>
    </location>
</feature>
<evidence type="ECO:0000256" key="2">
    <source>
        <dbReference type="ARBA" id="ARBA00022448"/>
    </source>
</evidence>
<feature type="transmembrane region" description="Helical" evidence="9">
    <location>
        <begin position="255"/>
        <end position="277"/>
    </location>
</feature>
<evidence type="ECO:0000256" key="4">
    <source>
        <dbReference type="ARBA" id="ARBA00022519"/>
    </source>
</evidence>
<dbReference type="PRINTS" id="PR00166">
    <property type="entry name" value="AROAAPRMEASE"/>
</dbReference>
<evidence type="ECO:0000256" key="9">
    <source>
        <dbReference type="SAM" id="Phobius"/>
    </source>
</evidence>
<name>A0A4U9HLS6_SERRU</name>
<keyword evidence="2" id="KW-0813">Transport</keyword>
<keyword evidence="4" id="KW-0997">Cell inner membrane</keyword>
<dbReference type="Gene3D" id="1.20.1740.10">
    <property type="entry name" value="Amino acid/polyamine transporter I"/>
    <property type="match status" value="1"/>
</dbReference>
<reference evidence="10 11" key="1">
    <citation type="submission" date="2019-05" db="EMBL/GenBank/DDBJ databases">
        <authorList>
            <consortium name="Pathogen Informatics"/>
        </authorList>
    </citation>
    <scope>NUCLEOTIDE SEQUENCE [LARGE SCALE GENOMIC DNA]</scope>
    <source>
        <strain evidence="10 11">NCTC12971</strain>
    </source>
</reference>
<dbReference type="InterPro" id="IPR013059">
    <property type="entry name" value="Trp_tyr_transpt"/>
</dbReference>
<gene>
    <name evidence="10" type="primary">tyrP_1</name>
    <name evidence="10" type="ORF">NCTC12971_03913</name>
</gene>
<keyword evidence="8 9" id="KW-0472">Membrane</keyword>
<keyword evidence="5 9" id="KW-0812">Transmembrane</keyword>
<evidence type="ECO:0000256" key="3">
    <source>
        <dbReference type="ARBA" id="ARBA00022475"/>
    </source>
</evidence>
<evidence type="ECO:0000313" key="11">
    <source>
        <dbReference type="Proteomes" id="UP000307968"/>
    </source>
</evidence>
<sequence length="322" mass="34412">MAHQFQHDVFDVCPDAAYISGAGELLAASISQWTNSHMSNALGVLLFTLIAGGVVCIGTHSVDMFNRLLFSAKVVFLIVMLGLMLPNIHQTNLMTLPLEQGLALSAIPVIFTSFGFHGSVPSIVNYMGGNIRKLRWIFIIGSAIPLVAYIFWQLATLGTINSDTFIGILAQQAGLNGLLQAMRDVVASPHVELTVHLFADLALATSFLGVSLGLFDFLADLCKRKDNAAGRLQTGLITFLPPLAFALFYPRGFVLALGFAAIALAVLALLLPSLLVWKTRRQHQTAYRVWGGTPALALVFVCGIAVIAIQLSIAGGLLPAVG</sequence>
<proteinExistence type="predicted"/>
<dbReference type="EMBL" id="LR590463">
    <property type="protein sequence ID" value="VTP65120.1"/>
    <property type="molecule type" value="Genomic_DNA"/>
</dbReference>
<comment type="subcellular location">
    <subcellularLocation>
        <location evidence="1">Cell inner membrane</location>
        <topology evidence="1">Multi-pass membrane protein</topology>
    </subcellularLocation>
</comment>
<evidence type="ECO:0000256" key="6">
    <source>
        <dbReference type="ARBA" id="ARBA00022970"/>
    </source>
</evidence>
<dbReference type="NCBIfam" id="NF011711">
    <property type="entry name" value="PRK15132.1"/>
    <property type="match status" value="1"/>
</dbReference>
<evidence type="ECO:0000256" key="5">
    <source>
        <dbReference type="ARBA" id="ARBA00022692"/>
    </source>
</evidence>
<dbReference type="PANTHER" id="PTHR46997">
    <property type="entry name" value="LOW AFFINITY TRYPTOPHAN PERMEASE-RELATED"/>
    <property type="match status" value="1"/>
</dbReference>
<dbReference type="PANTHER" id="PTHR46997:SF2">
    <property type="entry name" value="TYROSINE-SPECIFIC TRANSPORT SYSTEM"/>
    <property type="match status" value="1"/>
</dbReference>
<organism evidence="10 11">
    <name type="scientific">Serratia rubidaea</name>
    <name type="common">Serratia marinorubra</name>
    <dbReference type="NCBI Taxonomy" id="61652"/>
    <lineage>
        <taxon>Bacteria</taxon>
        <taxon>Pseudomonadati</taxon>
        <taxon>Pseudomonadota</taxon>
        <taxon>Gammaproteobacteria</taxon>
        <taxon>Enterobacterales</taxon>
        <taxon>Yersiniaceae</taxon>
        <taxon>Serratia</taxon>
    </lineage>
</organism>
<feature type="transmembrane region" description="Helical" evidence="9">
    <location>
        <begin position="230"/>
        <end position="249"/>
    </location>
</feature>
<dbReference type="GO" id="GO:0015173">
    <property type="term" value="F:aromatic amino acid transmembrane transporter activity"/>
    <property type="evidence" value="ECO:0007669"/>
    <property type="project" value="InterPro"/>
</dbReference>
<keyword evidence="6" id="KW-0029">Amino-acid transport</keyword>
<dbReference type="AlphaFoldDB" id="A0A4U9HLS6"/>
<feature type="transmembrane region" description="Helical" evidence="9">
    <location>
        <begin position="136"/>
        <end position="155"/>
    </location>
</feature>
<dbReference type="InterPro" id="IPR018227">
    <property type="entry name" value="Amino_acid_transport_2"/>
</dbReference>
<feature type="transmembrane region" description="Helical" evidence="9">
    <location>
        <begin position="41"/>
        <end position="58"/>
    </location>
</feature>
<accession>A0A4U9HLS6</accession>
<evidence type="ECO:0000256" key="7">
    <source>
        <dbReference type="ARBA" id="ARBA00022989"/>
    </source>
</evidence>